<gene>
    <name evidence="4" type="ORF">VIN7_8140</name>
</gene>
<feature type="transmembrane region" description="Helical" evidence="2">
    <location>
        <begin position="130"/>
        <end position="150"/>
    </location>
</feature>
<feature type="transmembrane region" description="Helical" evidence="2">
    <location>
        <begin position="213"/>
        <end position="230"/>
    </location>
</feature>
<dbReference type="Proteomes" id="UP000009009">
    <property type="component" value="Unassembled WGS sequence"/>
</dbReference>
<feature type="domain" description="Major facilitator superfamily (MFS) profile" evidence="3">
    <location>
        <begin position="1"/>
        <end position="235"/>
    </location>
</feature>
<feature type="transmembrane region" description="Helical" evidence="2">
    <location>
        <begin position="77"/>
        <end position="95"/>
    </location>
</feature>
<name>H0GX59_SACCK</name>
<dbReference type="HOGENOM" id="CLU_025894_2_0_1"/>
<dbReference type="SUPFAM" id="SSF103473">
    <property type="entry name" value="MFS general substrate transporter"/>
    <property type="match status" value="1"/>
</dbReference>
<feature type="domain" description="Major facilitator superfamily (MFS) profile" evidence="3">
    <location>
        <begin position="282"/>
        <end position="473"/>
    </location>
</feature>
<dbReference type="PANTHER" id="PTHR23520">
    <property type="entry name" value="TRANSPORTER, PUTATIVE (AFU_ORTHOLOGUE AFUA_3G04000)-RELATED"/>
    <property type="match status" value="1"/>
</dbReference>
<feature type="transmembrane region" description="Helical" evidence="2">
    <location>
        <begin position="409"/>
        <end position="430"/>
    </location>
</feature>
<dbReference type="AlphaFoldDB" id="H0GX59"/>
<feature type="transmembrane region" description="Helical" evidence="2">
    <location>
        <begin position="171"/>
        <end position="193"/>
    </location>
</feature>
<dbReference type="InterPro" id="IPR036259">
    <property type="entry name" value="MFS_trans_sf"/>
</dbReference>
<dbReference type="PANTHER" id="PTHR23520:SF2">
    <property type="entry name" value="ABR173CP"/>
    <property type="match status" value="1"/>
</dbReference>
<dbReference type="Gene3D" id="1.20.1250.20">
    <property type="entry name" value="MFS general substrate transporter like domains"/>
    <property type="match status" value="1"/>
</dbReference>
<reference evidence="4 5" key="1">
    <citation type="journal article" date="2012" name="FEMS Yeast Res.">
        <title>The genome sequence of the wine yeast VIN7 reveals an allotriploid hybrid genome with Saccharomyces cerevisiae and Saccharomyces kudriavzevii origins.</title>
        <authorList>
            <person name="Borneman A.R."/>
            <person name="Desany B.A."/>
            <person name="Riches D."/>
            <person name="Affourtit J.P."/>
            <person name="Forgan A.H."/>
            <person name="Pretorius I.S."/>
            <person name="Egholm M."/>
            <person name="Chambers P.J."/>
        </authorList>
    </citation>
    <scope>NUCLEOTIDE SEQUENCE [LARGE SCALE GENOMIC DNA]</scope>
    <source>
        <strain evidence="4 5">VIN7</strain>
    </source>
</reference>
<evidence type="ECO:0000313" key="4">
    <source>
        <dbReference type="EMBL" id="EHN01612.1"/>
    </source>
</evidence>
<comment type="subcellular location">
    <subcellularLocation>
        <location evidence="1">Membrane</location>
        <topology evidence="1">Multi-pass membrane protein</topology>
    </subcellularLocation>
</comment>
<dbReference type="GO" id="GO:0022857">
    <property type="term" value="F:transmembrane transporter activity"/>
    <property type="evidence" value="ECO:0007669"/>
    <property type="project" value="InterPro"/>
</dbReference>
<feature type="transmembrane region" description="Helical" evidence="2">
    <location>
        <begin position="313"/>
        <end position="332"/>
    </location>
</feature>
<dbReference type="OrthoDB" id="10027823at2759"/>
<evidence type="ECO:0000313" key="5">
    <source>
        <dbReference type="Proteomes" id="UP000009009"/>
    </source>
</evidence>
<feature type="transmembrane region" description="Helical" evidence="2">
    <location>
        <begin position="44"/>
        <end position="71"/>
    </location>
</feature>
<dbReference type="Pfam" id="PF07690">
    <property type="entry name" value="MFS_1"/>
    <property type="match status" value="2"/>
</dbReference>
<feature type="transmembrane region" description="Helical" evidence="2">
    <location>
        <begin position="282"/>
        <end position="307"/>
    </location>
</feature>
<protein>
    <submittedName>
        <fullName evidence="4">YJR124C-like protein</fullName>
    </submittedName>
</protein>
<dbReference type="GO" id="GO:0000329">
    <property type="term" value="C:fungal-type vacuole membrane"/>
    <property type="evidence" value="ECO:0007669"/>
    <property type="project" value="TreeGrafter"/>
</dbReference>
<accession>H0GX59</accession>
<dbReference type="InterPro" id="IPR011701">
    <property type="entry name" value="MFS"/>
</dbReference>
<evidence type="ECO:0000256" key="2">
    <source>
        <dbReference type="SAM" id="Phobius"/>
    </source>
</evidence>
<organism evidence="4 5">
    <name type="scientific">Saccharomyces cerevisiae x Saccharomyces kudriavzevii (strain VIN7)</name>
    <name type="common">Yeast</name>
    <dbReference type="NCBI Taxonomy" id="1095631"/>
    <lineage>
        <taxon>Eukaryota</taxon>
        <taxon>Fungi</taxon>
        <taxon>Dikarya</taxon>
        <taxon>Ascomycota</taxon>
        <taxon>Saccharomycotina</taxon>
        <taxon>Saccharomycetes</taxon>
        <taxon>Saccharomycetales</taxon>
        <taxon>Saccharomycetaceae</taxon>
        <taxon>Saccharomyces</taxon>
    </lineage>
</organism>
<sequence length="473" mass="52532">MRNFPSFFTEIFAKKLTRTSERPFNIMALEVLVKFKGASRDIKLLWASVFLRLLSYGLTNQVLTLFLNAINMTEDKIGLFMSLTLAGDVVCSYILTWYADSWGRRRVLVYGCAMMLLSGLVFSFSENFTLLLIFAIFGVISPSSDEVGPFKSIEEAMIAHLSPHNARPEIYAIHALVGTIGSALGAIVCGTLVDILKRTGIAATDLKCYKLVFLLYAFFAFCKMIIMLLLSDATEMDGSHDHIDNEETLEPLDVNDETAPLMRQATHPEERSNKLSKETVSVLMKLLIIFMVDSLGSGFITSGWMVYYYSKQFLMGPLALGILFFVSQLVMASSTIPSSIIARCFGPVRATLLVQIPSGIFSILIPMAKNYLPLSILFLNLHFATTAMDVTPRQILLTNIIKPRDLTKVMGVVNIGKTFARCVGPIFTGILANNGYLWLCYIISGSLVITADLILACMFLGVDAKIKEQMNRR</sequence>
<keyword evidence="2" id="KW-1133">Transmembrane helix</keyword>
<keyword evidence="2" id="KW-0472">Membrane</keyword>
<dbReference type="InterPro" id="IPR020846">
    <property type="entry name" value="MFS_dom"/>
</dbReference>
<feature type="transmembrane region" description="Helical" evidence="2">
    <location>
        <begin position="436"/>
        <end position="462"/>
    </location>
</feature>
<evidence type="ECO:0000259" key="3">
    <source>
        <dbReference type="PROSITE" id="PS50850"/>
    </source>
</evidence>
<dbReference type="PROSITE" id="PS50850">
    <property type="entry name" value="MFS"/>
    <property type="match status" value="2"/>
</dbReference>
<evidence type="ECO:0000256" key="1">
    <source>
        <dbReference type="ARBA" id="ARBA00004141"/>
    </source>
</evidence>
<proteinExistence type="predicted"/>
<keyword evidence="2" id="KW-0812">Transmembrane</keyword>
<keyword evidence="5" id="KW-1185">Reference proteome</keyword>
<dbReference type="EMBL" id="AGVY01000281">
    <property type="protein sequence ID" value="EHN01612.1"/>
    <property type="molecule type" value="Genomic_DNA"/>
</dbReference>
<comment type="caution">
    <text evidence="4">The sequence shown here is derived from an EMBL/GenBank/DDBJ whole genome shotgun (WGS) entry which is preliminary data.</text>
</comment>
<dbReference type="PhylomeDB" id="H0GX59"/>